<dbReference type="AlphaFoldDB" id="A0A9Q3L7X2"/>
<name>A0A9Q3L7X2_9BASI</name>
<keyword evidence="2" id="KW-1185">Reference proteome</keyword>
<reference evidence="1" key="1">
    <citation type="submission" date="2021-03" db="EMBL/GenBank/DDBJ databases">
        <title>Draft genome sequence of rust myrtle Austropuccinia psidii MF-1, a brazilian biotype.</title>
        <authorList>
            <person name="Quecine M.C."/>
            <person name="Pachon D.M.R."/>
            <person name="Bonatelli M.L."/>
            <person name="Correr F.H."/>
            <person name="Franceschini L.M."/>
            <person name="Leite T.F."/>
            <person name="Margarido G.R.A."/>
            <person name="Almeida C.A."/>
            <person name="Ferrarezi J.A."/>
            <person name="Labate C.A."/>
        </authorList>
    </citation>
    <scope>NUCLEOTIDE SEQUENCE</scope>
    <source>
        <strain evidence="1">MF-1</strain>
    </source>
</reference>
<evidence type="ECO:0000313" key="1">
    <source>
        <dbReference type="EMBL" id="MBW0594031.1"/>
    </source>
</evidence>
<organism evidence="1 2">
    <name type="scientific">Austropuccinia psidii MF-1</name>
    <dbReference type="NCBI Taxonomy" id="1389203"/>
    <lineage>
        <taxon>Eukaryota</taxon>
        <taxon>Fungi</taxon>
        <taxon>Dikarya</taxon>
        <taxon>Basidiomycota</taxon>
        <taxon>Pucciniomycotina</taxon>
        <taxon>Pucciniomycetes</taxon>
        <taxon>Pucciniales</taxon>
        <taxon>Sphaerophragmiaceae</taxon>
        <taxon>Austropuccinia</taxon>
    </lineage>
</organism>
<protein>
    <submittedName>
        <fullName evidence="1">Uncharacterized protein</fullName>
    </submittedName>
</protein>
<proteinExistence type="predicted"/>
<gene>
    <name evidence="1" type="ORF">O181_133746</name>
</gene>
<accession>A0A9Q3L7X2</accession>
<evidence type="ECO:0000313" key="2">
    <source>
        <dbReference type="Proteomes" id="UP000765509"/>
    </source>
</evidence>
<dbReference type="EMBL" id="AVOT02158083">
    <property type="protein sequence ID" value="MBW0594031.1"/>
    <property type="molecule type" value="Genomic_DNA"/>
</dbReference>
<comment type="caution">
    <text evidence="1">The sequence shown here is derived from an EMBL/GenBank/DDBJ whole genome shotgun (WGS) entry which is preliminary data.</text>
</comment>
<dbReference type="Proteomes" id="UP000765509">
    <property type="component" value="Unassembled WGS sequence"/>
</dbReference>
<sequence>MSNSDKENSHSEDPNRRLYEPVTAATQCTWTKIGKCCHKSTKGDELLEYPETILQRGENSEILQWMEFTIIQASNQEDKGIPCQKDGGKKG</sequence>